<dbReference type="Proteomes" id="UP000030151">
    <property type="component" value="Unassembled WGS sequence"/>
</dbReference>
<protein>
    <recommendedName>
        <fullName evidence="4">Hydrophobin</fullName>
    </recommendedName>
</protein>
<gene>
    <name evidence="2" type="ORF">X797_009727</name>
</gene>
<feature type="signal peptide" evidence="1">
    <location>
        <begin position="1"/>
        <end position="17"/>
    </location>
</feature>
<evidence type="ECO:0000256" key="1">
    <source>
        <dbReference type="SAM" id="SignalP"/>
    </source>
</evidence>
<feature type="chain" id="PRO_5001473066" description="Hydrophobin" evidence="1">
    <location>
        <begin position="18"/>
        <end position="93"/>
    </location>
</feature>
<reference evidence="2 3" key="1">
    <citation type="submission" date="2014-02" db="EMBL/GenBank/DDBJ databases">
        <title>The genome sequence of the entomopathogenic fungus Metarhizium robertsii ARSEF 2575.</title>
        <authorList>
            <person name="Giuliano Garisto Donzelli B."/>
            <person name="Roe B.A."/>
            <person name="Macmil S.L."/>
            <person name="Krasnoff S.B."/>
            <person name="Gibson D.M."/>
        </authorList>
    </citation>
    <scope>NUCLEOTIDE SEQUENCE [LARGE SCALE GENOMIC DNA]</scope>
    <source>
        <strain evidence="2 3">ARSEF 2575</strain>
    </source>
</reference>
<evidence type="ECO:0000313" key="2">
    <source>
        <dbReference type="EMBL" id="EXU97110.1"/>
    </source>
</evidence>
<evidence type="ECO:0008006" key="4">
    <source>
        <dbReference type="Google" id="ProtNLM"/>
    </source>
</evidence>
<keyword evidence="1" id="KW-0732">Signal</keyword>
<evidence type="ECO:0000313" key="3">
    <source>
        <dbReference type="Proteomes" id="UP000030151"/>
    </source>
</evidence>
<dbReference type="AlphaFoldDB" id="A0A014PL28"/>
<organism evidence="2 3">
    <name type="scientific">Metarhizium robertsii</name>
    <dbReference type="NCBI Taxonomy" id="568076"/>
    <lineage>
        <taxon>Eukaryota</taxon>
        <taxon>Fungi</taxon>
        <taxon>Dikarya</taxon>
        <taxon>Ascomycota</taxon>
        <taxon>Pezizomycotina</taxon>
        <taxon>Sordariomycetes</taxon>
        <taxon>Hypocreomycetidae</taxon>
        <taxon>Hypocreales</taxon>
        <taxon>Clavicipitaceae</taxon>
        <taxon>Metarhizium</taxon>
    </lineage>
</organism>
<sequence length="93" mass="10137">MKFSVASILALATVAIAAPTKDHGGDTCKYVTCVDEKLIVLNADVGVDLLGINIDLDLDIEVGLFGERCKAYYCCHKPCDKGEHIPDTCWVRH</sequence>
<name>A0A014PL28_9HYPO</name>
<proteinExistence type="predicted"/>
<dbReference type="OrthoDB" id="4941482at2759"/>
<dbReference type="HOGENOM" id="CLU_166285_0_0_1"/>
<dbReference type="eggNOG" id="ENOG502T64J">
    <property type="taxonomic scope" value="Eukaryota"/>
</dbReference>
<dbReference type="EMBL" id="JELW01000040">
    <property type="protein sequence ID" value="EXU97110.1"/>
    <property type="molecule type" value="Genomic_DNA"/>
</dbReference>
<comment type="caution">
    <text evidence="2">The sequence shown here is derived from an EMBL/GenBank/DDBJ whole genome shotgun (WGS) entry which is preliminary data.</text>
</comment>
<accession>A0A014PL28</accession>